<proteinExistence type="predicted"/>
<dbReference type="EMBL" id="CAUYUJ010005113">
    <property type="protein sequence ID" value="CAK0812332.1"/>
    <property type="molecule type" value="Genomic_DNA"/>
</dbReference>
<name>A0ABN9R3K6_9DINO</name>
<evidence type="ECO:0008006" key="3">
    <source>
        <dbReference type="Google" id="ProtNLM"/>
    </source>
</evidence>
<reference evidence="1" key="1">
    <citation type="submission" date="2023-10" db="EMBL/GenBank/DDBJ databases">
        <authorList>
            <person name="Chen Y."/>
            <person name="Shah S."/>
            <person name="Dougan E. K."/>
            <person name="Thang M."/>
            <person name="Chan C."/>
        </authorList>
    </citation>
    <scope>NUCLEOTIDE SEQUENCE [LARGE SCALE GENOMIC DNA]</scope>
</reference>
<organism evidence="1 2">
    <name type="scientific">Prorocentrum cordatum</name>
    <dbReference type="NCBI Taxonomy" id="2364126"/>
    <lineage>
        <taxon>Eukaryota</taxon>
        <taxon>Sar</taxon>
        <taxon>Alveolata</taxon>
        <taxon>Dinophyceae</taxon>
        <taxon>Prorocentrales</taxon>
        <taxon>Prorocentraceae</taxon>
        <taxon>Prorocentrum</taxon>
    </lineage>
</organism>
<evidence type="ECO:0000313" key="1">
    <source>
        <dbReference type="EMBL" id="CAK0812332.1"/>
    </source>
</evidence>
<accession>A0ABN9R3K6</accession>
<keyword evidence="2" id="KW-1185">Reference proteome</keyword>
<comment type="caution">
    <text evidence="1">The sequence shown here is derived from an EMBL/GenBank/DDBJ whole genome shotgun (WGS) entry which is preliminary data.</text>
</comment>
<gene>
    <name evidence="1" type="ORF">PCOR1329_LOCUS16644</name>
</gene>
<dbReference type="Proteomes" id="UP001189429">
    <property type="component" value="Unassembled WGS sequence"/>
</dbReference>
<protein>
    <recommendedName>
        <fullName evidence="3">Nuclear pore complex protein Nup85</fullName>
    </recommendedName>
</protein>
<evidence type="ECO:0000313" key="2">
    <source>
        <dbReference type="Proteomes" id="UP001189429"/>
    </source>
</evidence>
<sequence>MRRQALDAPGSYCRLADTCPEVLGARRCGLVARALEAGGQWSQEALQFACIAADCKARSAPELLRASVKAAWIQWWTGLASVAVQRAFAASLLYLPLDGLACDGDEPWLQDVLADARRTEAPVPCRMPARP</sequence>